<dbReference type="Gramene" id="Mp1g15510.1">
    <property type="protein sequence ID" value="Mp1g15510.1.cds1"/>
    <property type="gene ID" value="Mp1g15510"/>
</dbReference>
<evidence type="ECO:0000313" key="1">
    <source>
        <dbReference type="EMBL" id="PTQ41714.1"/>
    </source>
</evidence>
<sequence>MAPSLPQCVSMWIAGQDSSEALSSSSFITSHWPAQFFRQDLPRTCDIGYLGNKLCHSVHPFSVPCVLDSAYWKLVIIAHFQFYQSFAQHPTRLFLRRPVPCVEPA</sequence>
<proteinExistence type="predicted"/>
<organism evidence="1 2">
    <name type="scientific">Marchantia polymorpha</name>
    <name type="common">Common liverwort</name>
    <name type="synonym">Marchantia aquatica</name>
    <dbReference type="NCBI Taxonomy" id="3197"/>
    <lineage>
        <taxon>Eukaryota</taxon>
        <taxon>Viridiplantae</taxon>
        <taxon>Streptophyta</taxon>
        <taxon>Embryophyta</taxon>
        <taxon>Marchantiophyta</taxon>
        <taxon>Marchantiopsida</taxon>
        <taxon>Marchantiidae</taxon>
        <taxon>Marchantiales</taxon>
        <taxon>Marchantiaceae</taxon>
        <taxon>Marchantia</taxon>
    </lineage>
</organism>
<evidence type="ECO:0000313" key="2">
    <source>
        <dbReference type="Proteomes" id="UP000244005"/>
    </source>
</evidence>
<gene>
    <name evidence="1" type="ORF">MARPO_0033s0110</name>
</gene>
<reference evidence="2" key="1">
    <citation type="journal article" date="2017" name="Cell">
        <title>Insights into land plant evolution garnered from the Marchantia polymorpha genome.</title>
        <authorList>
            <person name="Bowman J.L."/>
            <person name="Kohchi T."/>
            <person name="Yamato K.T."/>
            <person name="Jenkins J."/>
            <person name="Shu S."/>
            <person name="Ishizaki K."/>
            <person name="Yamaoka S."/>
            <person name="Nishihama R."/>
            <person name="Nakamura Y."/>
            <person name="Berger F."/>
            <person name="Adam C."/>
            <person name="Aki S.S."/>
            <person name="Althoff F."/>
            <person name="Araki T."/>
            <person name="Arteaga-Vazquez M.A."/>
            <person name="Balasubrmanian S."/>
            <person name="Barry K."/>
            <person name="Bauer D."/>
            <person name="Boehm C.R."/>
            <person name="Briginshaw L."/>
            <person name="Caballero-Perez J."/>
            <person name="Catarino B."/>
            <person name="Chen F."/>
            <person name="Chiyoda S."/>
            <person name="Chovatia M."/>
            <person name="Davies K.M."/>
            <person name="Delmans M."/>
            <person name="Demura T."/>
            <person name="Dierschke T."/>
            <person name="Dolan L."/>
            <person name="Dorantes-Acosta A.E."/>
            <person name="Eklund D.M."/>
            <person name="Florent S.N."/>
            <person name="Flores-Sandoval E."/>
            <person name="Fujiyama A."/>
            <person name="Fukuzawa H."/>
            <person name="Galik B."/>
            <person name="Grimanelli D."/>
            <person name="Grimwood J."/>
            <person name="Grossniklaus U."/>
            <person name="Hamada T."/>
            <person name="Haseloff J."/>
            <person name="Hetherington A.J."/>
            <person name="Higo A."/>
            <person name="Hirakawa Y."/>
            <person name="Hundley H.N."/>
            <person name="Ikeda Y."/>
            <person name="Inoue K."/>
            <person name="Inoue S.I."/>
            <person name="Ishida S."/>
            <person name="Jia Q."/>
            <person name="Kakita M."/>
            <person name="Kanazawa T."/>
            <person name="Kawai Y."/>
            <person name="Kawashima T."/>
            <person name="Kennedy M."/>
            <person name="Kinose K."/>
            <person name="Kinoshita T."/>
            <person name="Kohara Y."/>
            <person name="Koide E."/>
            <person name="Komatsu K."/>
            <person name="Kopischke S."/>
            <person name="Kubo M."/>
            <person name="Kyozuka J."/>
            <person name="Lagercrantz U."/>
            <person name="Lin S.S."/>
            <person name="Lindquist E."/>
            <person name="Lipzen A.M."/>
            <person name="Lu C.W."/>
            <person name="De Luna E."/>
            <person name="Martienssen R.A."/>
            <person name="Minamino N."/>
            <person name="Mizutani M."/>
            <person name="Mizutani M."/>
            <person name="Mochizuki N."/>
            <person name="Monte I."/>
            <person name="Mosher R."/>
            <person name="Nagasaki H."/>
            <person name="Nakagami H."/>
            <person name="Naramoto S."/>
            <person name="Nishitani K."/>
            <person name="Ohtani M."/>
            <person name="Okamoto T."/>
            <person name="Okumura M."/>
            <person name="Phillips J."/>
            <person name="Pollak B."/>
            <person name="Reinders A."/>
            <person name="Rovekamp M."/>
            <person name="Sano R."/>
            <person name="Sawa S."/>
            <person name="Schmid M.W."/>
            <person name="Shirakawa M."/>
            <person name="Solano R."/>
            <person name="Spunde A."/>
            <person name="Suetsugu N."/>
            <person name="Sugano S."/>
            <person name="Sugiyama A."/>
            <person name="Sun R."/>
            <person name="Suzuki Y."/>
            <person name="Takenaka M."/>
            <person name="Takezawa D."/>
            <person name="Tomogane H."/>
            <person name="Tsuzuki M."/>
            <person name="Ueda T."/>
            <person name="Umeda M."/>
            <person name="Ward J.M."/>
            <person name="Watanabe Y."/>
            <person name="Yazaki K."/>
            <person name="Yokoyama R."/>
            <person name="Yoshitake Y."/>
            <person name="Yotsui I."/>
            <person name="Zachgo S."/>
            <person name="Schmutz J."/>
        </authorList>
    </citation>
    <scope>NUCLEOTIDE SEQUENCE [LARGE SCALE GENOMIC DNA]</scope>
    <source>
        <strain evidence="2">Tak-1</strain>
    </source>
</reference>
<dbReference type="Proteomes" id="UP000244005">
    <property type="component" value="Unassembled WGS sequence"/>
</dbReference>
<dbReference type="AlphaFoldDB" id="A0A2R6X6I1"/>
<name>A0A2R6X6I1_MARPO</name>
<accession>A0A2R6X6I1</accession>
<dbReference type="EMBL" id="KZ772705">
    <property type="protein sequence ID" value="PTQ41714.1"/>
    <property type="molecule type" value="Genomic_DNA"/>
</dbReference>
<keyword evidence="2" id="KW-1185">Reference proteome</keyword>
<protein>
    <submittedName>
        <fullName evidence="1">Uncharacterized protein</fullName>
    </submittedName>
</protein>